<evidence type="ECO:0000256" key="4">
    <source>
        <dbReference type="ARBA" id="ARBA00023125"/>
    </source>
</evidence>
<dbReference type="Gene3D" id="1.10.1740.10">
    <property type="match status" value="1"/>
</dbReference>
<feature type="domain" description="RNA polymerase sigma-70 region 2" evidence="6">
    <location>
        <begin position="14"/>
        <end position="76"/>
    </location>
</feature>
<keyword evidence="3" id="KW-0731">Sigma factor</keyword>
<keyword evidence="5" id="KW-0804">Transcription</keyword>
<dbReference type="Gene3D" id="1.10.10.10">
    <property type="entry name" value="Winged helix-like DNA-binding domain superfamily/Winged helix DNA-binding domain"/>
    <property type="match status" value="1"/>
</dbReference>
<dbReference type="AlphaFoldDB" id="A0A7W9G0Y0"/>
<dbReference type="Pfam" id="PF04542">
    <property type="entry name" value="Sigma70_r2"/>
    <property type="match status" value="1"/>
</dbReference>
<proteinExistence type="inferred from homology"/>
<dbReference type="RefSeq" id="WP_185068949.1">
    <property type="nucleotide sequence ID" value="NZ_JACHMB010000001.1"/>
</dbReference>
<dbReference type="InterPro" id="IPR014284">
    <property type="entry name" value="RNA_pol_sigma-70_dom"/>
</dbReference>
<dbReference type="PANTHER" id="PTHR43133">
    <property type="entry name" value="RNA POLYMERASE ECF-TYPE SIGMA FACTO"/>
    <property type="match status" value="1"/>
</dbReference>
<evidence type="ECO:0000259" key="7">
    <source>
        <dbReference type="Pfam" id="PF08281"/>
    </source>
</evidence>
<dbReference type="GO" id="GO:0006352">
    <property type="term" value="P:DNA-templated transcription initiation"/>
    <property type="evidence" value="ECO:0007669"/>
    <property type="project" value="InterPro"/>
</dbReference>
<evidence type="ECO:0000256" key="2">
    <source>
        <dbReference type="ARBA" id="ARBA00023015"/>
    </source>
</evidence>
<gene>
    <name evidence="8" type="ORF">HD596_001988</name>
</gene>
<evidence type="ECO:0000256" key="3">
    <source>
        <dbReference type="ARBA" id="ARBA00023082"/>
    </source>
</evidence>
<dbReference type="InterPro" id="IPR014325">
    <property type="entry name" value="RNA_pol_sigma-E_actinobac"/>
</dbReference>
<dbReference type="SUPFAM" id="SSF88659">
    <property type="entry name" value="Sigma3 and sigma4 domains of RNA polymerase sigma factors"/>
    <property type="match status" value="1"/>
</dbReference>
<dbReference type="InterPro" id="IPR039425">
    <property type="entry name" value="RNA_pol_sigma-70-like"/>
</dbReference>
<dbReference type="InterPro" id="IPR013249">
    <property type="entry name" value="RNA_pol_sigma70_r4_t2"/>
</dbReference>
<dbReference type="EMBL" id="JACHMB010000001">
    <property type="protein sequence ID" value="MBB5775232.1"/>
    <property type="molecule type" value="Genomic_DNA"/>
</dbReference>
<accession>A0A7W9G0Y0</accession>
<dbReference type="InterPro" id="IPR007627">
    <property type="entry name" value="RNA_pol_sigma70_r2"/>
</dbReference>
<keyword evidence="4" id="KW-0238">DNA-binding</keyword>
<dbReference type="GO" id="GO:0003677">
    <property type="term" value="F:DNA binding"/>
    <property type="evidence" value="ECO:0007669"/>
    <property type="project" value="UniProtKB-KW"/>
</dbReference>
<comment type="caution">
    <text evidence="8">The sequence shown here is derived from an EMBL/GenBank/DDBJ whole genome shotgun (WGS) entry which is preliminary data.</text>
</comment>
<dbReference type="InterPro" id="IPR013325">
    <property type="entry name" value="RNA_pol_sigma_r2"/>
</dbReference>
<organism evidence="8 9">
    <name type="scientific">Nonomuraea jabiensis</name>
    <dbReference type="NCBI Taxonomy" id="882448"/>
    <lineage>
        <taxon>Bacteria</taxon>
        <taxon>Bacillati</taxon>
        <taxon>Actinomycetota</taxon>
        <taxon>Actinomycetes</taxon>
        <taxon>Streptosporangiales</taxon>
        <taxon>Streptosporangiaceae</taxon>
        <taxon>Nonomuraea</taxon>
    </lineage>
</organism>
<evidence type="ECO:0000256" key="1">
    <source>
        <dbReference type="ARBA" id="ARBA00010641"/>
    </source>
</evidence>
<dbReference type="PANTHER" id="PTHR43133:SF50">
    <property type="entry name" value="ECF RNA POLYMERASE SIGMA FACTOR SIGM"/>
    <property type="match status" value="1"/>
</dbReference>
<evidence type="ECO:0000313" key="8">
    <source>
        <dbReference type="EMBL" id="MBB5775232.1"/>
    </source>
</evidence>
<reference evidence="8 9" key="1">
    <citation type="submission" date="2020-08" db="EMBL/GenBank/DDBJ databases">
        <title>Sequencing the genomes of 1000 actinobacteria strains.</title>
        <authorList>
            <person name="Klenk H.-P."/>
        </authorList>
    </citation>
    <scope>NUCLEOTIDE SEQUENCE [LARGE SCALE GENOMIC DNA]</scope>
    <source>
        <strain evidence="8 9">DSM 45507</strain>
    </source>
</reference>
<dbReference type="Proteomes" id="UP000579153">
    <property type="component" value="Unassembled WGS sequence"/>
</dbReference>
<evidence type="ECO:0000259" key="6">
    <source>
        <dbReference type="Pfam" id="PF04542"/>
    </source>
</evidence>
<keyword evidence="2" id="KW-0805">Transcription regulation</keyword>
<sequence length="175" mass="20293">MDPYEGFREFVRGRQHALMRTAYLLTGNAPQAEDLLQTVLMRTARHWRKLMKDGNPEAYVRRALVNEHISWRRRRRAKETLTAYPPEIEHGAGPEEESLHRMALQRALLRLTPRQRAVLVLRYYEDRSVDETADLLGCSPGTVKSQTSHALGRLRVLAPELAELLHDVDPEEVYR</sequence>
<feature type="domain" description="RNA polymerase sigma factor 70 region 4 type 2" evidence="7">
    <location>
        <begin position="101"/>
        <end position="154"/>
    </location>
</feature>
<protein>
    <submittedName>
        <fullName evidence="8">RNA polymerase sigma-70 factor (Sigma-E family)</fullName>
    </submittedName>
</protein>
<dbReference type="CDD" id="cd06171">
    <property type="entry name" value="Sigma70_r4"/>
    <property type="match status" value="1"/>
</dbReference>
<evidence type="ECO:0000256" key="5">
    <source>
        <dbReference type="ARBA" id="ARBA00023163"/>
    </source>
</evidence>
<dbReference type="SUPFAM" id="SSF88946">
    <property type="entry name" value="Sigma2 domain of RNA polymerase sigma factors"/>
    <property type="match status" value="1"/>
</dbReference>
<comment type="similarity">
    <text evidence="1">Belongs to the sigma-70 factor family. ECF subfamily.</text>
</comment>
<dbReference type="Pfam" id="PF08281">
    <property type="entry name" value="Sigma70_r4_2"/>
    <property type="match status" value="1"/>
</dbReference>
<dbReference type="NCBIfam" id="TIGR02983">
    <property type="entry name" value="SigE-fam_strep"/>
    <property type="match status" value="1"/>
</dbReference>
<evidence type="ECO:0000313" key="9">
    <source>
        <dbReference type="Proteomes" id="UP000579153"/>
    </source>
</evidence>
<dbReference type="InterPro" id="IPR036388">
    <property type="entry name" value="WH-like_DNA-bd_sf"/>
</dbReference>
<dbReference type="GO" id="GO:0016987">
    <property type="term" value="F:sigma factor activity"/>
    <property type="evidence" value="ECO:0007669"/>
    <property type="project" value="UniProtKB-KW"/>
</dbReference>
<keyword evidence="9" id="KW-1185">Reference proteome</keyword>
<dbReference type="NCBIfam" id="TIGR02937">
    <property type="entry name" value="sigma70-ECF"/>
    <property type="match status" value="1"/>
</dbReference>
<name>A0A7W9G0Y0_9ACTN</name>
<dbReference type="InterPro" id="IPR013324">
    <property type="entry name" value="RNA_pol_sigma_r3/r4-like"/>
</dbReference>